<accession>A0ACC3BAM5</accession>
<comment type="caution">
    <text evidence="1">The sequence shown here is derived from an EMBL/GenBank/DDBJ whole genome shotgun (WGS) entry which is preliminary data.</text>
</comment>
<dbReference type="EMBL" id="JAOPJF010000012">
    <property type="protein sequence ID" value="KAK1147461.1"/>
    <property type="molecule type" value="Genomic_DNA"/>
</dbReference>
<organism evidence="1 2">
    <name type="scientific">Aspergillus melleus</name>
    <dbReference type="NCBI Taxonomy" id="138277"/>
    <lineage>
        <taxon>Eukaryota</taxon>
        <taxon>Fungi</taxon>
        <taxon>Dikarya</taxon>
        <taxon>Ascomycota</taxon>
        <taxon>Pezizomycotina</taxon>
        <taxon>Eurotiomycetes</taxon>
        <taxon>Eurotiomycetidae</taxon>
        <taxon>Eurotiales</taxon>
        <taxon>Aspergillaceae</taxon>
        <taxon>Aspergillus</taxon>
        <taxon>Aspergillus subgen. Circumdati</taxon>
    </lineage>
</organism>
<reference evidence="1 2" key="1">
    <citation type="journal article" date="2023" name="ACS Omega">
        <title>Identification of the Neoaspergillic Acid Biosynthesis Gene Cluster by Establishing an In Vitro CRISPR-Ribonucleoprotein Genetic System in Aspergillus melleus.</title>
        <authorList>
            <person name="Yuan B."/>
            <person name="Grau M.F."/>
            <person name="Murata R.M."/>
            <person name="Torok T."/>
            <person name="Venkateswaran K."/>
            <person name="Stajich J.E."/>
            <person name="Wang C.C.C."/>
        </authorList>
    </citation>
    <scope>NUCLEOTIDE SEQUENCE [LARGE SCALE GENOMIC DNA]</scope>
    <source>
        <strain evidence="1 2">IMV 1140</strain>
    </source>
</reference>
<protein>
    <submittedName>
        <fullName evidence="1">Uncharacterized protein</fullName>
    </submittedName>
</protein>
<evidence type="ECO:0000313" key="2">
    <source>
        <dbReference type="Proteomes" id="UP001177260"/>
    </source>
</evidence>
<gene>
    <name evidence="1" type="ORF">N8T08_001543</name>
</gene>
<proteinExistence type="predicted"/>
<keyword evidence="2" id="KW-1185">Reference proteome</keyword>
<evidence type="ECO:0000313" key="1">
    <source>
        <dbReference type="EMBL" id="KAK1147461.1"/>
    </source>
</evidence>
<sequence>MSADLFAEFGAGASSGQITGNQTASRPQANSLIPDLESFSDTAFPDASHHVSRPTPHGTQARTLPKQQAAFHQSSFPPLPQFDNGSNVLFDATLETASNDDSDDWGEFESADKAPAPLVPTEPVQKQAAGVNPGNRGPQRTNINKSAPPKQLDLLDSLTLEDNPPAVYKQPRSGSQDKAKPQPKKVVPTKPSALIEEEESFEEWGDFTDGPTTESPVKTTLRVGTTRPTGSSNSSTSTQKTSSRFSTVSNQSVHPSAVRPTNIPPPSVLLELFPQLFEQLRQEATQARRNLQQKESVDGVASSILCALKAVARVVSGRTLRWKRDSILSQSMRIGPARSGKSGGMKLNTVNKNEDIKEKQEAVDVVVMWRDRAALFNSIIQASGRRPIQAIPENIRVMTATAEQGALKASHACALCGLKRDERLPKVDEAVEDSFGEWWTDHWGHTDCRQFWETHKDMLNQR</sequence>
<dbReference type="Proteomes" id="UP001177260">
    <property type="component" value="Unassembled WGS sequence"/>
</dbReference>
<name>A0ACC3BAM5_9EURO</name>